<dbReference type="RefSeq" id="WP_108431275.1">
    <property type="nucleotide sequence ID" value="NZ_CP026947.1"/>
</dbReference>
<protein>
    <submittedName>
        <fullName evidence="2">Uncharacterized protein</fullName>
    </submittedName>
</protein>
<sequence>MIKNVLTVEKSSTKKSTGFVRGQYYGPWTKGLFDAASFDSFSAEYQLAHLLNFDPEITWWTRIYDGRGAQIAYTTRNNYVPDFVVLDQQGTYWIVEGKAEDQRDDEIVSKSAGHRVPTTLAHRPPRLPGPSAGVPHLV</sequence>
<evidence type="ECO:0000313" key="3">
    <source>
        <dbReference type="Proteomes" id="UP000244989"/>
    </source>
</evidence>
<proteinExistence type="predicted"/>
<feature type="region of interest" description="Disordered" evidence="1">
    <location>
        <begin position="114"/>
        <end position="138"/>
    </location>
</feature>
<reference evidence="3" key="1">
    <citation type="submission" date="2018-04" db="EMBL/GenBank/DDBJ databases">
        <authorList>
            <person name="Liu S."/>
            <person name="Wang Z."/>
            <person name="Li J."/>
        </authorList>
    </citation>
    <scope>NUCLEOTIDE SEQUENCE [LARGE SCALE GENOMIC DNA]</scope>
    <source>
        <strain evidence="3">2189</strain>
    </source>
</reference>
<comment type="caution">
    <text evidence="2">The sequence shown here is derived from an EMBL/GenBank/DDBJ whole genome shotgun (WGS) entry which is preliminary data.</text>
</comment>
<dbReference type="AlphaFoldDB" id="A0A2U1T6C3"/>
<keyword evidence="3" id="KW-1185">Reference proteome</keyword>
<evidence type="ECO:0000313" key="2">
    <source>
        <dbReference type="EMBL" id="PWC01539.1"/>
    </source>
</evidence>
<dbReference type="Proteomes" id="UP000244989">
    <property type="component" value="Unassembled WGS sequence"/>
</dbReference>
<gene>
    <name evidence="2" type="ORF">DF222_07015</name>
</gene>
<dbReference type="EMBL" id="QEEZ01000011">
    <property type="protein sequence ID" value="PWC01539.1"/>
    <property type="molecule type" value="Genomic_DNA"/>
</dbReference>
<name>A0A2U1T6C3_9CORY</name>
<dbReference type="OrthoDB" id="9776021at2"/>
<organism evidence="2 3">
    <name type="scientific">Corynebacterium yudongzhengii</name>
    <dbReference type="NCBI Taxonomy" id="2080740"/>
    <lineage>
        <taxon>Bacteria</taxon>
        <taxon>Bacillati</taxon>
        <taxon>Actinomycetota</taxon>
        <taxon>Actinomycetes</taxon>
        <taxon>Mycobacteriales</taxon>
        <taxon>Corynebacteriaceae</taxon>
        <taxon>Corynebacterium</taxon>
    </lineage>
</organism>
<evidence type="ECO:0000256" key="1">
    <source>
        <dbReference type="SAM" id="MobiDB-lite"/>
    </source>
</evidence>
<accession>A0A2U1T6C3</accession>
<dbReference type="KEGG" id="cyz:C3B44_04160"/>